<protein>
    <recommendedName>
        <fullName evidence="1">Smr domain-containing protein</fullName>
    </recommendedName>
</protein>
<dbReference type="STRING" id="696125.BARCL_0117"/>
<reference evidence="3" key="1">
    <citation type="submission" date="2009-11" db="EMBL/GenBank/DDBJ databases">
        <title>Genome sequencing of Bartonella species and comparative genomics.</title>
        <authorList>
            <person name="Engel P."/>
            <person name="Salzburger W."/>
            <person name="Marius L."/>
            <person name="Chao-Chin C."/>
            <person name="Soichi M."/>
            <person name="Christa L."/>
            <person name="Alexandra C."/>
            <person name="Aurelie L."/>
            <person name="Claudine M."/>
            <person name="Stephan S.C."/>
            <person name="Christoph D."/>
        </authorList>
    </citation>
    <scope>NUCLEOTIDE SEQUENCE [LARGE SCALE GENOMIC DNA]</scope>
    <source>
        <strain evidence="3">CIP 104772 / 73</strain>
    </source>
</reference>
<dbReference type="PANTHER" id="PTHR35562">
    <property type="entry name" value="DNA ENDONUCLEASE SMRA-RELATED"/>
    <property type="match status" value="1"/>
</dbReference>
<evidence type="ECO:0000259" key="1">
    <source>
        <dbReference type="PROSITE" id="PS50828"/>
    </source>
</evidence>
<reference evidence="2 3" key="2">
    <citation type="journal article" date="2011" name="PLoS Genet.">
        <title>Parallel evolution of a type IV secretion system in radiating lineages of the host-restricted bacterial pathogen Bartonella.</title>
        <authorList>
            <person name="Engel P."/>
            <person name="Salzburger W."/>
            <person name="Liesch M."/>
            <person name="Chang C.C."/>
            <person name="Maruyama S."/>
            <person name="Lanz C."/>
            <person name="Calteau A."/>
            <person name="Lajus A."/>
            <person name="Medigue C."/>
            <person name="Schuster S.C."/>
            <person name="Dehio C."/>
        </authorList>
    </citation>
    <scope>NUCLEOTIDE SEQUENCE [LARGE SCALE GENOMIC DNA]</scope>
    <source>
        <strain evidence="3">CIP 104772 / 73</strain>
    </source>
</reference>
<dbReference type="HOGENOM" id="CLU_055978_2_0_5"/>
<dbReference type="eggNOG" id="COG2840">
    <property type="taxonomic scope" value="Bacteria"/>
</dbReference>
<organism evidence="2 3">
    <name type="scientific">Bartonella clarridgeiae (strain CCUG 45776 / CIP 104772 / 73)</name>
    <dbReference type="NCBI Taxonomy" id="696125"/>
    <lineage>
        <taxon>Bacteria</taxon>
        <taxon>Pseudomonadati</taxon>
        <taxon>Pseudomonadota</taxon>
        <taxon>Alphaproteobacteria</taxon>
        <taxon>Hyphomicrobiales</taxon>
        <taxon>Bartonellaceae</taxon>
        <taxon>Bartonella</taxon>
    </lineage>
</organism>
<dbReference type="Gene3D" id="3.30.1370.110">
    <property type="match status" value="1"/>
</dbReference>
<proteinExistence type="predicted"/>
<dbReference type="PROSITE" id="PS50828">
    <property type="entry name" value="SMR"/>
    <property type="match status" value="1"/>
</dbReference>
<dbReference type="RefSeq" id="WP_013544469.1">
    <property type="nucleotide sequence ID" value="NC_014932.1"/>
</dbReference>
<keyword evidence="3" id="KW-1185">Reference proteome</keyword>
<sequence>MVKDKGKKNPLILQDYFLWERVCRTAVPLYDRFNRLMRENVENTKLQAIQVLSSSQESPQKQKTTVVKGQEKGIMKAEKMRCFDRTVHRKIAKGLYRIEARIDLHGLIQDEAYRCLKEFLQSSHQRGLRYVLVITGKGRSHGSDGVLCQFVPYWLSTPIFQCYVHAFEQAVHRHGGSGALYIQLRRFL</sequence>
<dbReference type="Proteomes" id="UP000009101">
    <property type="component" value="Chromosome"/>
</dbReference>
<evidence type="ECO:0000313" key="2">
    <source>
        <dbReference type="EMBL" id="CBI75798.1"/>
    </source>
</evidence>
<dbReference type="AlphaFoldDB" id="E6YG10"/>
<feature type="domain" description="Smr" evidence="1">
    <location>
        <begin position="102"/>
        <end position="185"/>
    </location>
</feature>
<dbReference type="PANTHER" id="PTHR35562:SF2">
    <property type="entry name" value="DNA ENDONUCLEASE SMRA-RELATED"/>
    <property type="match status" value="1"/>
</dbReference>
<name>E6YG10_BARC7</name>
<dbReference type="OrthoDB" id="7165597at2"/>
<dbReference type="SUPFAM" id="SSF160443">
    <property type="entry name" value="SMR domain-like"/>
    <property type="match status" value="1"/>
</dbReference>
<dbReference type="EMBL" id="FN645454">
    <property type="protein sequence ID" value="CBI75798.1"/>
    <property type="molecule type" value="Genomic_DNA"/>
</dbReference>
<gene>
    <name evidence="2" type="ordered locus">BARCL_0117</name>
</gene>
<dbReference type="Pfam" id="PF01713">
    <property type="entry name" value="Smr"/>
    <property type="match status" value="1"/>
</dbReference>
<dbReference type="InterPro" id="IPR002625">
    <property type="entry name" value="Smr_dom"/>
</dbReference>
<dbReference type="InterPro" id="IPR036063">
    <property type="entry name" value="Smr_dom_sf"/>
</dbReference>
<dbReference type="SMART" id="SM00463">
    <property type="entry name" value="SMR"/>
    <property type="match status" value="1"/>
</dbReference>
<evidence type="ECO:0000313" key="3">
    <source>
        <dbReference type="Proteomes" id="UP000009101"/>
    </source>
</evidence>
<dbReference type="KEGG" id="bcd:BARCL_0117"/>
<accession>E6YG10</accession>